<evidence type="ECO:0000313" key="2">
    <source>
        <dbReference type="EMBL" id="MFD1411011.1"/>
    </source>
</evidence>
<keyword evidence="1" id="KW-0812">Transmembrane</keyword>
<dbReference type="Proteomes" id="UP001597191">
    <property type="component" value="Unassembled WGS sequence"/>
</dbReference>
<accession>A0ABW4BMU1</accession>
<protein>
    <submittedName>
        <fullName evidence="2">YesL family protein</fullName>
    </submittedName>
</protein>
<keyword evidence="3" id="KW-1185">Reference proteome</keyword>
<dbReference type="InterPro" id="IPR006938">
    <property type="entry name" value="DUF624"/>
</dbReference>
<sequence>MIGQATQSAFTKVYVVFLMTIFFWVYTLAGLVVLGIGPALRAVTEMFMDNQWQYREYHFKAGWRQFKTDFWHVNLHSWTFLGIIAILVYNLYLSTQLKFSWILIVQFLIIFAIALTFSMGIFTLLLRSRYDVSFKNAVKLAAAQFFDNFPRLLLFLVATIAVIAAAAKWPGLILFLAPGTYIVVANWFSRKWYTKIDQLL</sequence>
<feature type="transmembrane region" description="Helical" evidence="1">
    <location>
        <begin position="99"/>
        <end position="127"/>
    </location>
</feature>
<comment type="caution">
    <text evidence="2">The sequence shown here is derived from an EMBL/GenBank/DDBJ whole genome shotgun (WGS) entry which is preliminary data.</text>
</comment>
<dbReference type="EMBL" id="JBHTOH010000033">
    <property type="protein sequence ID" value="MFD1411011.1"/>
    <property type="molecule type" value="Genomic_DNA"/>
</dbReference>
<keyword evidence="1" id="KW-0472">Membrane</keyword>
<feature type="transmembrane region" description="Helical" evidence="1">
    <location>
        <begin position="73"/>
        <end position="93"/>
    </location>
</feature>
<feature type="transmembrane region" description="Helical" evidence="1">
    <location>
        <begin position="148"/>
        <end position="166"/>
    </location>
</feature>
<feature type="transmembrane region" description="Helical" evidence="1">
    <location>
        <begin position="172"/>
        <end position="189"/>
    </location>
</feature>
<proteinExistence type="predicted"/>
<name>A0ABW4BMU1_9LACO</name>
<evidence type="ECO:0000256" key="1">
    <source>
        <dbReference type="SAM" id="Phobius"/>
    </source>
</evidence>
<dbReference type="RefSeq" id="WP_125650161.1">
    <property type="nucleotide sequence ID" value="NZ_JBHTOH010000033.1"/>
</dbReference>
<feature type="transmembrane region" description="Helical" evidence="1">
    <location>
        <begin position="13"/>
        <end position="40"/>
    </location>
</feature>
<evidence type="ECO:0000313" key="3">
    <source>
        <dbReference type="Proteomes" id="UP001597191"/>
    </source>
</evidence>
<keyword evidence="1" id="KW-1133">Transmembrane helix</keyword>
<gene>
    <name evidence="2" type="ORF">ACFQ4R_05235</name>
</gene>
<dbReference type="Pfam" id="PF04854">
    <property type="entry name" value="DUF624"/>
    <property type="match status" value="1"/>
</dbReference>
<organism evidence="2 3">
    <name type="scientific">Lapidilactobacillus gannanensis</name>
    <dbReference type="NCBI Taxonomy" id="2486002"/>
    <lineage>
        <taxon>Bacteria</taxon>
        <taxon>Bacillati</taxon>
        <taxon>Bacillota</taxon>
        <taxon>Bacilli</taxon>
        <taxon>Lactobacillales</taxon>
        <taxon>Lactobacillaceae</taxon>
        <taxon>Lapidilactobacillus</taxon>
    </lineage>
</organism>
<reference evidence="3" key="1">
    <citation type="journal article" date="2019" name="Int. J. Syst. Evol. Microbiol.">
        <title>The Global Catalogue of Microorganisms (GCM) 10K type strain sequencing project: providing services to taxonomists for standard genome sequencing and annotation.</title>
        <authorList>
            <consortium name="The Broad Institute Genomics Platform"/>
            <consortium name="The Broad Institute Genome Sequencing Center for Infectious Disease"/>
            <person name="Wu L."/>
            <person name="Ma J."/>
        </authorList>
    </citation>
    <scope>NUCLEOTIDE SEQUENCE [LARGE SCALE GENOMIC DNA]</scope>
    <source>
        <strain evidence="3">CCM 8937</strain>
    </source>
</reference>